<protein>
    <submittedName>
        <fullName evidence="3">G_PROTEIN_RECEP_F1_2 domain-containing protein</fullName>
    </submittedName>
</protein>
<dbReference type="Proteomes" id="UP000095287">
    <property type="component" value="Unplaced"/>
</dbReference>
<keyword evidence="1" id="KW-0472">Membrane</keyword>
<feature type="transmembrane region" description="Helical" evidence="1">
    <location>
        <begin position="44"/>
        <end position="62"/>
    </location>
</feature>
<evidence type="ECO:0000256" key="1">
    <source>
        <dbReference type="SAM" id="Phobius"/>
    </source>
</evidence>
<evidence type="ECO:0000313" key="3">
    <source>
        <dbReference type="WBParaSite" id="L893_g3241.t1"/>
    </source>
</evidence>
<feature type="transmembrane region" description="Helical" evidence="1">
    <location>
        <begin position="233"/>
        <end position="253"/>
    </location>
</feature>
<feature type="transmembrane region" description="Helical" evidence="1">
    <location>
        <begin position="12"/>
        <end position="32"/>
    </location>
</feature>
<dbReference type="Pfam" id="PF10318">
    <property type="entry name" value="7TM_GPCR_Srh"/>
    <property type="match status" value="1"/>
</dbReference>
<dbReference type="AlphaFoldDB" id="A0A1I8A347"/>
<feature type="transmembrane region" description="Helical" evidence="1">
    <location>
        <begin position="265"/>
        <end position="289"/>
    </location>
</feature>
<keyword evidence="1" id="KW-0812">Transmembrane</keyword>
<feature type="transmembrane region" description="Helical" evidence="1">
    <location>
        <begin position="134"/>
        <end position="156"/>
    </location>
</feature>
<evidence type="ECO:0000313" key="2">
    <source>
        <dbReference type="Proteomes" id="UP000095287"/>
    </source>
</evidence>
<keyword evidence="1" id="KW-1133">Transmembrane helix</keyword>
<dbReference type="WBParaSite" id="L893_g3241.t1">
    <property type="protein sequence ID" value="L893_g3241.t1"/>
    <property type="gene ID" value="L893_g3241"/>
</dbReference>
<dbReference type="InterPro" id="IPR019422">
    <property type="entry name" value="7TM_GPCR_serpentine_rcpt_Srh"/>
</dbReference>
<proteinExistence type="predicted"/>
<reference evidence="3" key="1">
    <citation type="submission" date="2016-11" db="UniProtKB">
        <authorList>
            <consortium name="WormBaseParasite"/>
        </authorList>
    </citation>
    <scope>IDENTIFICATION</scope>
</reference>
<dbReference type="PANTHER" id="PTHR22941">
    <property type="entry name" value="SERPENTINE RECEPTOR"/>
    <property type="match status" value="1"/>
</dbReference>
<feature type="transmembrane region" description="Helical" evidence="1">
    <location>
        <begin position="187"/>
        <end position="212"/>
    </location>
</feature>
<name>A0A1I8A347_9BILA</name>
<organism evidence="2 3">
    <name type="scientific">Steinernema glaseri</name>
    <dbReference type="NCBI Taxonomy" id="37863"/>
    <lineage>
        <taxon>Eukaryota</taxon>
        <taxon>Metazoa</taxon>
        <taxon>Ecdysozoa</taxon>
        <taxon>Nematoda</taxon>
        <taxon>Chromadorea</taxon>
        <taxon>Rhabditida</taxon>
        <taxon>Tylenchina</taxon>
        <taxon>Panagrolaimomorpha</taxon>
        <taxon>Strongyloidoidea</taxon>
        <taxon>Steinernematidae</taxon>
        <taxon>Steinernema</taxon>
    </lineage>
</organism>
<accession>A0A1I8A347</accession>
<dbReference type="InterPro" id="IPR053220">
    <property type="entry name" value="Nematode_rcpt-like_serp_H"/>
</dbReference>
<sequence length="317" mass="36123">MNEELPFFYNRILDVTAFGSILTKPFCFYILVMKTPKYMRTVSYFIINELGWNFLGNLLYTLGHPHPMMPAACFRIDGLASNFLETEFQRFLYFTALVITVINCCLGFILTFIYRYVSLAFPDATNRIPKSWGFLSCAVLQLIISFLVAILFYSVWLLTSEYQGELPQDMRYLLCYQEGPKLAIVVYFFYATFGVFGFSVTLLGGLCVRELWVKKSTMSKATLLLQKEILKNLLLITGSALLFASLPFVVVVFSIYNSKMPCARIIFSSAVLFPLNFGTIYALLILTLFKSYRKAVVGVGRLVLQAFKRVCAVFKPS</sequence>
<keyword evidence="2" id="KW-1185">Reference proteome</keyword>
<feature type="transmembrane region" description="Helical" evidence="1">
    <location>
        <begin position="91"/>
        <end position="114"/>
    </location>
</feature>